<dbReference type="InterPro" id="IPR007698">
    <property type="entry name" value="AlaDH/PNT_NAD(H)-bd"/>
</dbReference>
<evidence type="ECO:0000259" key="20">
    <source>
        <dbReference type="SMART" id="SM01003"/>
    </source>
</evidence>
<dbReference type="PROSITE" id="PS00837">
    <property type="entry name" value="ALADH_PNT_2"/>
    <property type="match status" value="1"/>
</dbReference>
<accession>A0AB38YD95</accession>
<evidence type="ECO:0000256" key="3">
    <source>
        <dbReference type="ARBA" id="ARBA00005689"/>
    </source>
</evidence>
<dbReference type="InterPro" id="IPR008143">
    <property type="entry name" value="Ala_DH/PNT_CS2"/>
</dbReference>
<dbReference type="GO" id="GO:0006740">
    <property type="term" value="P:NADPH regeneration"/>
    <property type="evidence" value="ECO:0007669"/>
    <property type="project" value="TreeGrafter"/>
</dbReference>
<dbReference type="SUPFAM" id="SSF51735">
    <property type="entry name" value="NAD(P)-binding Rossmann-fold domains"/>
    <property type="match status" value="1"/>
</dbReference>
<reference evidence="21" key="1">
    <citation type="submission" date="2022-07" db="EMBL/GenBank/DDBJ databases">
        <title>Complete genome sequence of Salinispirillum sp. LH10-3-1 capable of multiple carbohydrate inversion isolated from a soda lake.</title>
        <authorList>
            <person name="Liu J."/>
            <person name="Zhai Y."/>
            <person name="Zhang H."/>
            <person name="Yang H."/>
            <person name="Qu J."/>
            <person name="Li J."/>
        </authorList>
    </citation>
    <scope>NUCLEOTIDE SEQUENCE</scope>
    <source>
        <strain evidence="21">LH 10-3-1</strain>
    </source>
</reference>
<keyword evidence="13 18" id="KW-0472">Membrane</keyword>
<dbReference type="PIRSF" id="PIRSF000203">
    <property type="entry name" value="NADP_transhydrogenase_alpha"/>
    <property type="match status" value="1"/>
</dbReference>
<sequence>MSLTIAIPRETSKQENRVAATPDSVSKLIKLGYSVVIERNAGAAANFTDAAYEAAGAEIVTPAKVYSRADILLKVNGPQVRTDLKNGDEAALLKKGSYFVSFLQPALNPDTLQRFADQGVTALAIDAVPRISRAQKMDALSSMANIAGYRAVVEAANVFGRFFTGQITAAGKVPPAKVMVIGAGVAGLAAIGAAKSMGAIVRAFDTRPAVKDQVESMGAEFLELDFNEDGTGAGGYAKEMSKEFIEAEMALFRAQAKEVDIIITTALIPGKPAPKLILKDMVESMKDGSVIVDLASANGGNCELTTPDEVVVKHGVTIIGYSNLPSRLAAQSSQLYSTNLVHLLADLTPEKNGEIALNMEDEVQRGATVVHAGEITWPPPPPKGGQDGGAKPAATAEPVVAKKEKTPMSGRTISIYWAIAGALLLGLGSVAPADFVGHFFIFILAIFVGWQVIWNVKHSLHTPLMSVTNAISSIVIVGALLQVSVEGSIVVPIMATIAVFVTSINIAGGFYVTHRMLKMFRK</sequence>
<keyword evidence="6" id="KW-0997">Cell inner membrane</keyword>
<dbReference type="InterPro" id="IPR026255">
    <property type="entry name" value="NADP_transhyd_a"/>
</dbReference>
<protein>
    <recommendedName>
        <fullName evidence="15 16">NAD(P) transhydrogenase subunit alpha</fullName>
        <ecNumber evidence="4 16">7.1.1.1</ecNumber>
    </recommendedName>
</protein>
<dbReference type="Pfam" id="PF12769">
    <property type="entry name" value="PNTB_4TM"/>
    <property type="match status" value="1"/>
</dbReference>
<feature type="domain" description="Alanine dehydrogenase/pyridine nucleotide transhydrogenase N-terminal" evidence="20">
    <location>
        <begin position="6"/>
        <end position="147"/>
    </location>
</feature>
<dbReference type="NCBIfam" id="NF006942">
    <property type="entry name" value="PRK09424.1"/>
    <property type="match status" value="1"/>
</dbReference>
<keyword evidence="5" id="KW-1003">Cell membrane</keyword>
<dbReference type="Pfam" id="PF01262">
    <property type="entry name" value="AlaDh_PNT_C"/>
    <property type="match status" value="1"/>
</dbReference>
<dbReference type="PANTHER" id="PTHR10160">
    <property type="entry name" value="NAD(P) TRANSHYDROGENASE"/>
    <property type="match status" value="1"/>
</dbReference>
<evidence type="ECO:0000256" key="5">
    <source>
        <dbReference type="ARBA" id="ARBA00022475"/>
    </source>
</evidence>
<evidence type="ECO:0000256" key="11">
    <source>
        <dbReference type="ARBA" id="ARBA00022989"/>
    </source>
</evidence>
<evidence type="ECO:0000259" key="19">
    <source>
        <dbReference type="SMART" id="SM01002"/>
    </source>
</evidence>
<evidence type="ECO:0000256" key="4">
    <source>
        <dbReference type="ARBA" id="ARBA00012943"/>
    </source>
</evidence>
<dbReference type="GO" id="GO:0008750">
    <property type="term" value="F:proton-translocating NAD(P)+ transhydrogenase activity"/>
    <property type="evidence" value="ECO:0007669"/>
    <property type="project" value="UniProtKB-EC"/>
</dbReference>
<dbReference type="CDD" id="cd05304">
    <property type="entry name" value="Rubrum_tdh"/>
    <property type="match status" value="1"/>
</dbReference>
<comment type="subcellular location">
    <subcellularLocation>
        <location evidence="2">Cell inner membrane</location>
        <topology evidence="2">Multi-pass membrane protein</topology>
    </subcellularLocation>
</comment>
<evidence type="ECO:0000256" key="6">
    <source>
        <dbReference type="ARBA" id="ARBA00022519"/>
    </source>
</evidence>
<dbReference type="Pfam" id="PF05222">
    <property type="entry name" value="AlaDh_PNT_N"/>
    <property type="match status" value="1"/>
</dbReference>
<keyword evidence="8 16" id="KW-0547">Nucleotide-binding</keyword>
<evidence type="ECO:0000256" key="9">
    <source>
        <dbReference type="ARBA" id="ARBA00022857"/>
    </source>
</evidence>
<dbReference type="AlphaFoldDB" id="A0AB38YD95"/>
<evidence type="ECO:0000256" key="17">
    <source>
        <dbReference type="SAM" id="MobiDB-lite"/>
    </source>
</evidence>
<evidence type="ECO:0000256" key="12">
    <source>
        <dbReference type="ARBA" id="ARBA00023027"/>
    </source>
</evidence>
<keyword evidence="12 16" id="KW-0520">NAD</keyword>
<keyword evidence="9 16" id="KW-0521">NADP</keyword>
<keyword evidence="7 18" id="KW-0812">Transmembrane</keyword>
<dbReference type="PANTHER" id="PTHR10160:SF19">
    <property type="entry name" value="PROTON-TRANSLOCATING NAD(P)(+) TRANSHYDROGENASE"/>
    <property type="match status" value="1"/>
</dbReference>
<dbReference type="NCBIfam" id="TIGR00561">
    <property type="entry name" value="pntA"/>
    <property type="match status" value="1"/>
</dbReference>
<proteinExistence type="inferred from homology"/>
<dbReference type="SMART" id="SM01002">
    <property type="entry name" value="AlaDh_PNT_C"/>
    <property type="match status" value="1"/>
</dbReference>
<evidence type="ECO:0000256" key="7">
    <source>
        <dbReference type="ARBA" id="ARBA00022692"/>
    </source>
</evidence>
<dbReference type="SMART" id="SM01003">
    <property type="entry name" value="AlaDh_PNT_N"/>
    <property type="match status" value="1"/>
</dbReference>
<dbReference type="GO" id="GO:0005886">
    <property type="term" value="C:plasma membrane"/>
    <property type="evidence" value="ECO:0007669"/>
    <property type="project" value="UniProtKB-SubCell"/>
</dbReference>
<keyword evidence="21" id="KW-0560">Oxidoreductase</keyword>
<dbReference type="GO" id="GO:0050661">
    <property type="term" value="F:NADP binding"/>
    <property type="evidence" value="ECO:0007669"/>
    <property type="project" value="TreeGrafter"/>
</dbReference>
<organism evidence="21">
    <name type="scientific">Salinispirillum sp. LH 10-3-1</name>
    <dbReference type="NCBI Taxonomy" id="2952525"/>
    <lineage>
        <taxon>Bacteria</taxon>
        <taxon>Pseudomonadati</taxon>
        <taxon>Pseudomonadota</taxon>
        <taxon>Gammaproteobacteria</taxon>
        <taxon>Oceanospirillales</taxon>
        <taxon>Saccharospirillaceae</taxon>
        <taxon>Salinispirillum</taxon>
    </lineage>
</organism>
<name>A0AB38YD95_9GAMM</name>
<feature type="domain" description="Alanine dehydrogenase/pyridine nucleotide transhydrogenase NAD(H)-binding" evidence="19">
    <location>
        <begin position="156"/>
        <end position="320"/>
    </location>
</feature>
<dbReference type="InterPro" id="IPR024605">
    <property type="entry name" value="NADP_transhyd_a_C"/>
</dbReference>
<feature type="transmembrane region" description="Helical" evidence="18">
    <location>
        <begin position="437"/>
        <end position="456"/>
    </location>
</feature>
<dbReference type="EC" id="7.1.1.1" evidence="4 16"/>
<evidence type="ECO:0000256" key="1">
    <source>
        <dbReference type="ARBA" id="ARBA00003943"/>
    </source>
</evidence>
<keyword evidence="11 18" id="KW-1133">Transmembrane helix</keyword>
<evidence type="ECO:0000313" key="21">
    <source>
        <dbReference type="EMBL" id="WLD57324.1"/>
    </source>
</evidence>
<keyword evidence="10 16" id="KW-1278">Translocase</keyword>
<dbReference type="InterPro" id="IPR007886">
    <property type="entry name" value="AlaDH/PNT_N"/>
</dbReference>
<evidence type="ECO:0000256" key="2">
    <source>
        <dbReference type="ARBA" id="ARBA00004429"/>
    </source>
</evidence>
<dbReference type="InterPro" id="IPR036291">
    <property type="entry name" value="NAD(P)-bd_dom_sf"/>
</dbReference>
<comment type="function">
    <text evidence="1 16">The transhydrogenation between NADH and NADP is coupled to respiration and ATP hydrolysis and functions as a proton pump across the membrane.</text>
</comment>
<evidence type="ECO:0000256" key="10">
    <source>
        <dbReference type="ARBA" id="ARBA00022967"/>
    </source>
</evidence>
<evidence type="ECO:0000256" key="15">
    <source>
        <dbReference type="ARBA" id="ARBA00071831"/>
    </source>
</evidence>
<dbReference type="EMBL" id="CP101717">
    <property type="protein sequence ID" value="WLD57324.1"/>
    <property type="molecule type" value="Genomic_DNA"/>
</dbReference>
<comment type="catalytic activity">
    <reaction evidence="14 16">
        <text>NAD(+) + NADPH + H(+)(in) = NADH + NADP(+) + H(+)(out)</text>
        <dbReference type="Rhea" id="RHEA:47992"/>
        <dbReference type="ChEBI" id="CHEBI:15378"/>
        <dbReference type="ChEBI" id="CHEBI:57540"/>
        <dbReference type="ChEBI" id="CHEBI:57783"/>
        <dbReference type="ChEBI" id="CHEBI:57945"/>
        <dbReference type="ChEBI" id="CHEBI:58349"/>
        <dbReference type="EC" id="7.1.1.1"/>
    </reaction>
</comment>
<feature type="transmembrane region" description="Helical" evidence="18">
    <location>
        <begin position="463"/>
        <end position="483"/>
    </location>
</feature>
<feature type="transmembrane region" description="Helical" evidence="18">
    <location>
        <begin position="489"/>
        <end position="512"/>
    </location>
</feature>
<gene>
    <name evidence="21" type="ORF">NFC81_11420</name>
</gene>
<dbReference type="FunFam" id="3.40.50.720:FF:000028">
    <property type="entry name" value="NAD(P) transhydrogenase subunit alpha"/>
    <property type="match status" value="1"/>
</dbReference>
<evidence type="ECO:0000256" key="8">
    <source>
        <dbReference type="ARBA" id="ARBA00022741"/>
    </source>
</evidence>
<dbReference type="GO" id="GO:0016491">
    <property type="term" value="F:oxidoreductase activity"/>
    <property type="evidence" value="ECO:0007669"/>
    <property type="project" value="UniProtKB-KW"/>
</dbReference>
<feature type="region of interest" description="Disordered" evidence="17">
    <location>
        <begin position="376"/>
        <end position="403"/>
    </location>
</feature>
<evidence type="ECO:0000256" key="14">
    <source>
        <dbReference type="ARBA" id="ARBA00048202"/>
    </source>
</evidence>
<evidence type="ECO:0000256" key="13">
    <source>
        <dbReference type="ARBA" id="ARBA00023136"/>
    </source>
</evidence>
<dbReference type="SUPFAM" id="SSF52283">
    <property type="entry name" value="Formate/glycerate dehydrogenase catalytic domain-like"/>
    <property type="match status" value="1"/>
</dbReference>
<comment type="similarity">
    <text evidence="3 16">Belongs to the AlaDH/PNT family.</text>
</comment>
<dbReference type="Gene3D" id="3.40.50.720">
    <property type="entry name" value="NAD(P)-binding Rossmann-like Domain"/>
    <property type="match status" value="2"/>
</dbReference>
<feature type="transmembrane region" description="Helical" evidence="18">
    <location>
        <begin position="413"/>
        <end position="431"/>
    </location>
</feature>
<dbReference type="RefSeq" id="WP_304994610.1">
    <property type="nucleotide sequence ID" value="NZ_CP101717.1"/>
</dbReference>
<evidence type="ECO:0000256" key="16">
    <source>
        <dbReference type="PIRNR" id="PIRNR000203"/>
    </source>
</evidence>
<evidence type="ECO:0000256" key="18">
    <source>
        <dbReference type="SAM" id="Phobius"/>
    </source>
</evidence>